<evidence type="ECO:0000259" key="1">
    <source>
        <dbReference type="Pfam" id="PF07238"/>
    </source>
</evidence>
<feature type="domain" description="PilZ" evidence="1">
    <location>
        <begin position="25"/>
        <end position="106"/>
    </location>
</feature>
<organism evidence="2 3">
    <name type="scientific">Humisphaera borealis</name>
    <dbReference type="NCBI Taxonomy" id="2807512"/>
    <lineage>
        <taxon>Bacteria</taxon>
        <taxon>Pseudomonadati</taxon>
        <taxon>Planctomycetota</taxon>
        <taxon>Phycisphaerae</taxon>
        <taxon>Tepidisphaerales</taxon>
        <taxon>Tepidisphaeraceae</taxon>
        <taxon>Humisphaera</taxon>
    </lineage>
</organism>
<evidence type="ECO:0000313" key="2">
    <source>
        <dbReference type="EMBL" id="QOV90717.1"/>
    </source>
</evidence>
<dbReference type="AlphaFoldDB" id="A0A7M2WYW3"/>
<sequence>MKLSAEHFEQIVGSLRSDTSQRTSERRDGPRVGFRMTVTVVPCTVSDAPTRHEVRVRDLSIEGMGILHYEGLAEGSFFVAIMNRATGEPLKALYRVARCEKVSHRQFLIGGLLERVIESTSARQGAA</sequence>
<dbReference type="EMBL" id="CP063458">
    <property type="protein sequence ID" value="QOV90717.1"/>
    <property type="molecule type" value="Genomic_DNA"/>
</dbReference>
<keyword evidence="3" id="KW-1185">Reference proteome</keyword>
<reference evidence="2 3" key="1">
    <citation type="submission" date="2020-10" db="EMBL/GenBank/DDBJ databases">
        <title>Wide distribution of Phycisphaera-like planctomycetes from WD2101 soil group in peatlands and genome analysis of the first cultivated representative.</title>
        <authorList>
            <person name="Dedysh S.N."/>
            <person name="Beletsky A.V."/>
            <person name="Ivanova A."/>
            <person name="Kulichevskaya I.S."/>
            <person name="Suzina N.E."/>
            <person name="Philippov D.A."/>
            <person name="Rakitin A.L."/>
            <person name="Mardanov A.V."/>
            <person name="Ravin N.V."/>
        </authorList>
    </citation>
    <scope>NUCLEOTIDE SEQUENCE [LARGE SCALE GENOMIC DNA]</scope>
    <source>
        <strain evidence="2 3">M1803</strain>
    </source>
</reference>
<gene>
    <name evidence="2" type="ORF">IPV69_04985</name>
</gene>
<dbReference type="GO" id="GO:0035438">
    <property type="term" value="F:cyclic-di-GMP binding"/>
    <property type="evidence" value="ECO:0007669"/>
    <property type="project" value="InterPro"/>
</dbReference>
<dbReference type="KEGG" id="hbs:IPV69_04985"/>
<dbReference type="Pfam" id="PF07238">
    <property type="entry name" value="PilZ"/>
    <property type="match status" value="1"/>
</dbReference>
<dbReference type="RefSeq" id="WP_261362009.1">
    <property type="nucleotide sequence ID" value="NZ_CP063458.1"/>
</dbReference>
<accession>A0A7M2WYW3</accession>
<proteinExistence type="predicted"/>
<protein>
    <submittedName>
        <fullName evidence="2">PilZ domain-containing protein</fullName>
    </submittedName>
</protein>
<dbReference type="InterPro" id="IPR009875">
    <property type="entry name" value="PilZ_domain"/>
</dbReference>
<dbReference type="Proteomes" id="UP000593765">
    <property type="component" value="Chromosome"/>
</dbReference>
<evidence type="ECO:0000313" key="3">
    <source>
        <dbReference type="Proteomes" id="UP000593765"/>
    </source>
</evidence>
<name>A0A7M2WYW3_9BACT</name>
<dbReference type="SUPFAM" id="SSF141371">
    <property type="entry name" value="PilZ domain-like"/>
    <property type="match status" value="1"/>
</dbReference>